<organism evidence="2 3">
    <name type="scientific">Cinchona calisaya</name>
    <dbReference type="NCBI Taxonomy" id="153742"/>
    <lineage>
        <taxon>Eukaryota</taxon>
        <taxon>Viridiplantae</taxon>
        <taxon>Streptophyta</taxon>
        <taxon>Embryophyta</taxon>
        <taxon>Tracheophyta</taxon>
        <taxon>Spermatophyta</taxon>
        <taxon>Magnoliopsida</taxon>
        <taxon>eudicotyledons</taxon>
        <taxon>Gunneridae</taxon>
        <taxon>Pentapetalae</taxon>
        <taxon>asterids</taxon>
        <taxon>lamiids</taxon>
        <taxon>Gentianales</taxon>
        <taxon>Rubiaceae</taxon>
        <taxon>Cinchonoideae</taxon>
        <taxon>Cinchoneae</taxon>
        <taxon>Cinchona</taxon>
    </lineage>
</organism>
<evidence type="ECO:0000313" key="2">
    <source>
        <dbReference type="EMBL" id="KAL3520725.1"/>
    </source>
</evidence>
<sequence length="148" mass="15849">MSGPFILATNPIEPGLHYGLQDGISRPISLESSGFHGDSIQNPTYDSTLSVEAQAVVGSTSLPKVEIDGPAINGDAKNASSSQAILQASAAISVTELQRNKKRTMVVVPSLRSNKKVSSLVDKWKAAKGELQEEEKEPENAYEILEEI</sequence>
<dbReference type="Proteomes" id="UP001630127">
    <property type="component" value="Unassembled WGS sequence"/>
</dbReference>
<feature type="region of interest" description="Disordered" evidence="1">
    <location>
        <begin position="128"/>
        <end position="148"/>
    </location>
</feature>
<accession>A0ABD2ZRC3</accession>
<dbReference type="PANTHER" id="PTHR47852">
    <property type="entry name" value="OS06G0298400 PROTEIN"/>
    <property type="match status" value="1"/>
</dbReference>
<gene>
    <name evidence="2" type="ORF">ACH5RR_018874</name>
</gene>
<evidence type="ECO:0000313" key="3">
    <source>
        <dbReference type="Proteomes" id="UP001630127"/>
    </source>
</evidence>
<dbReference type="PANTHER" id="PTHR47852:SF2">
    <property type="entry name" value="WW DOMAIN-CONTAINING PROTEIN"/>
    <property type="match status" value="1"/>
</dbReference>
<protein>
    <submittedName>
        <fullName evidence="2">Uncharacterized protein</fullName>
    </submittedName>
</protein>
<reference evidence="2 3" key="1">
    <citation type="submission" date="2024-11" db="EMBL/GenBank/DDBJ databases">
        <title>A near-complete genome assembly of Cinchona calisaya.</title>
        <authorList>
            <person name="Lian D.C."/>
            <person name="Zhao X.W."/>
            <person name="Wei L."/>
        </authorList>
    </citation>
    <scope>NUCLEOTIDE SEQUENCE [LARGE SCALE GENOMIC DNA]</scope>
    <source>
        <tissue evidence="2">Nenye</tissue>
    </source>
</reference>
<name>A0ABD2ZRC3_9GENT</name>
<dbReference type="AlphaFoldDB" id="A0ABD2ZRC3"/>
<keyword evidence="3" id="KW-1185">Reference proteome</keyword>
<proteinExistence type="predicted"/>
<evidence type="ECO:0000256" key="1">
    <source>
        <dbReference type="SAM" id="MobiDB-lite"/>
    </source>
</evidence>
<dbReference type="EMBL" id="JBJUIK010000008">
    <property type="protein sequence ID" value="KAL3520725.1"/>
    <property type="molecule type" value="Genomic_DNA"/>
</dbReference>
<comment type="caution">
    <text evidence="2">The sequence shown here is derived from an EMBL/GenBank/DDBJ whole genome shotgun (WGS) entry which is preliminary data.</text>
</comment>